<keyword evidence="2" id="KW-1185">Reference proteome</keyword>
<evidence type="ECO:0000313" key="2">
    <source>
        <dbReference type="Proteomes" id="UP001241377"/>
    </source>
</evidence>
<reference evidence="1" key="1">
    <citation type="submission" date="2023-04" db="EMBL/GenBank/DDBJ databases">
        <title>Draft Genome sequencing of Naganishia species isolated from polar environments using Oxford Nanopore Technology.</title>
        <authorList>
            <person name="Leo P."/>
            <person name="Venkateswaran K."/>
        </authorList>
    </citation>
    <scope>NUCLEOTIDE SEQUENCE</scope>
    <source>
        <strain evidence="1">MNA-CCFEE 5261</strain>
    </source>
</reference>
<accession>A0ACC2V8T0</accession>
<dbReference type="Proteomes" id="UP001241377">
    <property type="component" value="Unassembled WGS sequence"/>
</dbReference>
<comment type="caution">
    <text evidence="1">The sequence shown here is derived from an EMBL/GenBank/DDBJ whole genome shotgun (WGS) entry which is preliminary data.</text>
</comment>
<name>A0ACC2V8T0_9TREE</name>
<gene>
    <name evidence="1" type="ORF">QFC19_007627</name>
</gene>
<proteinExistence type="predicted"/>
<evidence type="ECO:0000313" key="1">
    <source>
        <dbReference type="EMBL" id="KAJ9095382.1"/>
    </source>
</evidence>
<sequence>MPITRIGPSSTPSTARASPGLTIGRHAIPVKAAHRSSLSTPNRHGFISDSTDTDSASSCSDVDDSGEVDDEFGLNSDDDEQGEGYFTHQSRKKVKRRRFRGTVEEELGQHVGTSAEDLKTTGQNGGVHPLSAPATHSPSTPKATTPPIDYLALASADRRRSSFASTPPIPTHVSISDSASGSRQSSTGVLSSLGKVGLVGRGISVADIKSVESLAHEHDASSPDSDKHGSINIASGAFDISSIRRDPTDLGTQYAIDAGVTAHADLGGRGQQQFSAYSRGHAKRQSLSVAAEARPQIKTVPSGYFSSVSYPRLPDSEQEQQQQPGEVDDLTPVARTGTLPLSVNTPQNIDNDASSGGRPITAASLQTASTSHLGMSLQRIPSFNASTSPPVVSSDNDIPPPSNARKHRAGVLLSRVRAHPGGKGDPVLTEAMMASRALGEDRELFSRGTGDRRGSGALGLEIQSDNQDACAGAAEDGEGTSAVDNA</sequence>
<dbReference type="EMBL" id="JASBWR010000102">
    <property type="protein sequence ID" value="KAJ9095382.1"/>
    <property type="molecule type" value="Genomic_DNA"/>
</dbReference>
<protein>
    <submittedName>
        <fullName evidence="1">Uncharacterized protein</fullName>
    </submittedName>
</protein>
<organism evidence="1 2">
    <name type="scientific">Naganishia cerealis</name>
    <dbReference type="NCBI Taxonomy" id="610337"/>
    <lineage>
        <taxon>Eukaryota</taxon>
        <taxon>Fungi</taxon>
        <taxon>Dikarya</taxon>
        <taxon>Basidiomycota</taxon>
        <taxon>Agaricomycotina</taxon>
        <taxon>Tremellomycetes</taxon>
        <taxon>Filobasidiales</taxon>
        <taxon>Filobasidiaceae</taxon>
        <taxon>Naganishia</taxon>
    </lineage>
</organism>